<feature type="compositionally biased region" description="Polar residues" evidence="2">
    <location>
        <begin position="1298"/>
        <end position="1318"/>
    </location>
</feature>
<evidence type="ECO:0000313" key="6">
    <source>
        <dbReference type="EMBL" id="WMV21828.1"/>
    </source>
</evidence>
<organism evidence="6 7">
    <name type="scientific">Solanum verrucosum</name>
    <dbReference type="NCBI Taxonomy" id="315347"/>
    <lineage>
        <taxon>Eukaryota</taxon>
        <taxon>Viridiplantae</taxon>
        <taxon>Streptophyta</taxon>
        <taxon>Embryophyta</taxon>
        <taxon>Tracheophyta</taxon>
        <taxon>Spermatophyta</taxon>
        <taxon>Magnoliopsida</taxon>
        <taxon>eudicotyledons</taxon>
        <taxon>Gunneridae</taxon>
        <taxon>Pentapetalae</taxon>
        <taxon>asterids</taxon>
        <taxon>lamiids</taxon>
        <taxon>Solanales</taxon>
        <taxon>Solanaceae</taxon>
        <taxon>Solanoideae</taxon>
        <taxon>Solaneae</taxon>
        <taxon>Solanum</taxon>
    </lineage>
</organism>
<evidence type="ECO:0000259" key="4">
    <source>
        <dbReference type="Pfam" id="PF13960"/>
    </source>
</evidence>
<dbReference type="Proteomes" id="UP001234989">
    <property type="component" value="Chromosome 3"/>
</dbReference>
<feature type="coiled-coil region" evidence="1">
    <location>
        <begin position="1580"/>
        <end position="1614"/>
    </location>
</feature>
<dbReference type="InterPro" id="IPR029480">
    <property type="entry name" value="Transpos_assoc"/>
</dbReference>
<feature type="domain" description="DUF4216" evidence="3">
    <location>
        <begin position="972"/>
        <end position="1044"/>
    </location>
</feature>
<dbReference type="InterPro" id="IPR025452">
    <property type="entry name" value="DUF4218"/>
</dbReference>
<dbReference type="InterPro" id="IPR004242">
    <property type="entry name" value="Transposase_21"/>
</dbReference>
<dbReference type="Pfam" id="PF13960">
    <property type="entry name" value="DUF4218"/>
    <property type="match status" value="1"/>
</dbReference>
<sequence>MAPSKKWMQLSLDKRVDQAYLDGVQKFLDYAFLGSREEDEIRCPCYKCCNTTLGTREMIDTHLKVYEIIQNYTFWYHHGEHLGEPVSNSEDENDDEVEDYESEDEIQELLKDLYPNVDGGDTHTGYDDVVEEEPNVEAKRFYSLLKDLEQPLYQNSKASKLSSLIKLLHIKSMGRWSNASFSMLLKMLKEELLPNGADLPNSYYEAKKIIRDLGLSYDKIDACSNDCMLYWKEDSLLDSFKICGASRWKINTHTGETKNKKGKKIASKTLRYFPLKSRLQRLFMSTKTSSLMTWHKDERTNDGIMRHPADSMAWKSFDDLHPSFAIEPRNVRLGLASDGFQPFRNSKISHSIWPVVLIPYNLPPWLCMKQENFILSMLIPGPNGPGDAIDTYLKPLIEELKELWEVGIETFDASTKQNFKLHASLLWTINDFPAYGNLSGWSTKGKLACPSCNKDTSSIRLANCRKQCFMGHRRYLPKDHRWRNDKKSFDNTIEKRLPPKTCSGIEILNQVQDLEGQPLTKDPKKKRKISHEKRNDNWNKKSIFFELPYWKSLLLRHNLDVMHIEKNISDNIMGTIMNVKGKTKDTINTRLDLEEMNIRPELHPIQRGEKVEVPTACYTLSPEDKHKLCVFLKNLKVPDGFSSNISQSVNLKDHKISGLKSHDCHVLLQHILPLALRGMLSKEVCESLIELSIFFCVLGSKELMIDDLTHIEAQIPIILCKLEKVFPPSFFDVMVHLPVHLAGEAQIGGPIHYRWMYPIERWLYFLKSLIGNRACPEGCIAEGYIANECMTLCSRYLHRIDTKFNRPERNDDGGFKKVNGGLSIFCQSGKILGAKNLFELEAKELEQAHIYILKNCDEVIPYLEEFAQNHIDTAQHLSDAEWDREVIEWFKDRVAQLHKADNSQIMEDLLSLSRGPTKYSTHSNGYIVNGYRFHVEDHDQMLRTQNCGVVVVSESDKDSENVDYYGILTDVIELQFISDKRVILFRCNWFDVYDKVKGVKRDEYDFVSVNSSRFLKTNEPFVLANQASQVFYANDNSNKGWHVVRKTQPRDSYEMGKQMDDVVVDLESPSQKKQKRTDEVMFNMKTENVDGSIMKSTIRYSFVAPGTIGKGRGRGLKSLTSKGKDPTRSLFFQSSDLVKQYIQEVETSAIGKGRQQELTNVTMSSSHDKRVIHKKSMGLEKGYMQVNASSHPSIKQVKQNVQEVETSSIGKERGIGHKNSTMPSSEVHTPFHSFTNQVKQCTKEVETSAIEKGREQMPRSFCSSLGVSEKNLESSRGLPSMDKNSLVLEKENTEIKSPGSTNQVRQPSQTAETGSSNPKKVRRVRGTNKCKEVASLEAGKKLKVTFYNNRTVGTNSNLFSRHLGKIIRDCNMCPLGVSSWSDIKQQKLDHMWAAIADKFESVDLNDHRDHIFGWMNELWNKWRGYLHATYVKNKPIVQALKNIPKGVEKKEWEWLVKEHFCSESFQARSNRNAENRAKLKMFHHIGSKPIREIIYQQGGKDGNAPNLATIFFETRKKDNMLVEPEAIEKHAQIEEILKAEPSLPNIEIVEKCCGPQNRSHVFGFGGGVKAKDMRDGTSSKAELLSELRSTQEKNKSLNEENKSLLDRLFTLEDAMEEIRNMKEFIAAQQSHNLHMTSPVSTE</sequence>
<feature type="domain" description="Transposase-associated" evidence="5">
    <location>
        <begin position="5"/>
        <end position="80"/>
    </location>
</feature>
<feature type="region of interest" description="Disordered" evidence="2">
    <location>
        <begin position="1292"/>
        <end position="1326"/>
    </location>
</feature>
<dbReference type="InterPro" id="IPR025312">
    <property type="entry name" value="DUF4216"/>
</dbReference>
<evidence type="ECO:0000256" key="1">
    <source>
        <dbReference type="SAM" id="Coils"/>
    </source>
</evidence>
<gene>
    <name evidence="6" type="ORF">MTR67_015213</name>
</gene>
<dbReference type="EMBL" id="CP133614">
    <property type="protein sequence ID" value="WMV21828.1"/>
    <property type="molecule type" value="Genomic_DNA"/>
</dbReference>
<protein>
    <submittedName>
        <fullName evidence="6">Uncharacterized protein</fullName>
    </submittedName>
</protein>
<keyword evidence="7" id="KW-1185">Reference proteome</keyword>
<evidence type="ECO:0000259" key="5">
    <source>
        <dbReference type="Pfam" id="PF13963"/>
    </source>
</evidence>
<feature type="region of interest" description="Disordered" evidence="2">
    <location>
        <begin position="514"/>
        <end position="533"/>
    </location>
</feature>
<keyword evidence="1" id="KW-0175">Coiled coil</keyword>
<dbReference type="PANTHER" id="PTHR10775:SF177">
    <property type="entry name" value="TNP2, PARTIAL"/>
    <property type="match status" value="1"/>
</dbReference>
<proteinExistence type="predicted"/>
<evidence type="ECO:0000313" key="7">
    <source>
        <dbReference type="Proteomes" id="UP001234989"/>
    </source>
</evidence>
<dbReference type="PANTHER" id="PTHR10775">
    <property type="entry name" value="OS08G0208400 PROTEIN"/>
    <property type="match status" value="1"/>
</dbReference>
<evidence type="ECO:0000259" key="3">
    <source>
        <dbReference type="Pfam" id="PF13952"/>
    </source>
</evidence>
<evidence type="ECO:0000256" key="2">
    <source>
        <dbReference type="SAM" id="MobiDB-lite"/>
    </source>
</evidence>
<dbReference type="Pfam" id="PF02992">
    <property type="entry name" value="Transposase_21"/>
    <property type="match status" value="1"/>
</dbReference>
<accession>A0AAF0QFZ0</accession>
<reference evidence="6" key="1">
    <citation type="submission" date="2023-08" db="EMBL/GenBank/DDBJ databases">
        <title>A de novo genome assembly of Solanum verrucosum Schlechtendal, a Mexican diploid species geographically isolated from the other diploid A-genome species in potato relatives.</title>
        <authorList>
            <person name="Hosaka K."/>
        </authorList>
    </citation>
    <scope>NUCLEOTIDE SEQUENCE</scope>
    <source>
        <tissue evidence="6">Young leaves</tissue>
    </source>
</reference>
<dbReference type="InterPro" id="IPR004252">
    <property type="entry name" value="Probable_transposase_24"/>
</dbReference>
<dbReference type="Pfam" id="PF13952">
    <property type="entry name" value="DUF4216"/>
    <property type="match status" value="1"/>
</dbReference>
<dbReference type="Pfam" id="PF03004">
    <property type="entry name" value="Transposase_24"/>
    <property type="match status" value="1"/>
</dbReference>
<name>A0AAF0QFZ0_SOLVR</name>
<feature type="domain" description="DUF4218" evidence="4">
    <location>
        <begin position="698"/>
        <end position="810"/>
    </location>
</feature>
<dbReference type="Pfam" id="PF13963">
    <property type="entry name" value="Transpos_assoc"/>
    <property type="match status" value="1"/>
</dbReference>